<feature type="transmembrane region" description="Helical" evidence="1">
    <location>
        <begin position="20"/>
        <end position="39"/>
    </location>
</feature>
<dbReference type="AlphaFoldDB" id="A0A1I3FRX5"/>
<evidence type="ECO:0000313" key="2">
    <source>
        <dbReference type="EMBL" id="SFI14028.1"/>
    </source>
</evidence>
<keyword evidence="1" id="KW-0472">Membrane</keyword>
<dbReference type="STRING" id="1005945.SAMN05216561_105127"/>
<keyword evidence="1" id="KW-0812">Transmembrane</keyword>
<dbReference type="InterPro" id="IPR021443">
    <property type="entry name" value="DUF3093"/>
</dbReference>
<evidence type="ECO:0000256" key="1">
    <source>
        <dbReference type="SAM" id="Phobius"/>
    </source>
</evidence>
<evidence type="ECO:0000313" key="3">
    <source>
        <dbReference type="Proteomes" id="UP000198649"/>
    </source>
</evidence>
<name>A0A1I3FRX5_9ACTN</name>
<accession>A0A1I3FRX5</accession>
<evidence type="ECO:0008006" key="4">
    <source>
        <dbReference type="Google" id="ProtNLM"/>
    </source>
</evidence>
<dbReference type="EMBL" id="FOQG01000005">
    <property type="protein sequence ID" value="SFI14028.1"/>
    <property type="molecule type" value="Genomic_DNA"/>
</dbReference>
<feature type="transmembrane region" description="Helical" evidence="1">
    <location>
        <begin position="46"/>
        <end position="65"/>
    </location>
</feature>
<protein>
    <recommendedName>
        <fullName evidence="4">DUF3093 domain-containing protein</fullName>
    </recommendedName>
</protein>
<dbReference type="Proteomes" id="UP000198649">
    <property type="component" value="Unassembled WGS sequence"/>
</dbReference>
<reference evidence="2 3" key="1">
    <citation type="submission" date="2016-10" db="EMBL/GenBank/DDBJ databases">
        <authorList>
            <person name="de Groot N.N."/>
        </authorList>
    </citation>
    <scope>NUCLEOTIDE SEQUENCE [LARGE SCALE GENOMIC DNA]</scope>
    <source>
        <strain evidence="2 3">CGMCC 1.11156</strain>
    </source>
</reference>
<gene>
    <name evidence="2" type="ORF">SAMN05216561_105127</name>
</gene>
<dbReference type="Pfam" id="PF11292">
    <property type="entry name" value="DUF3093"/>
    <property type="match status" value="1"/>
</dbReference>
<keyword evidence="3" id="KW-1185">Reference proteome</keyword>
<proteinExistence type="predicted"/>
<organism evidence="2 3">
    <name type="scientific">Nocardioides psychrotolerans</name>
    <dbReference type="NCBI Taxonomy" id="1005945"/>
    <lineage>
        <taxon>Bacteria</taxon>
        <taxon>Bacillati</taxon>
        <taxon>Actinomycetota</taxon>
        <taxon>Actinomycetes</taxon>
        <taxon>Propionibacteriales</taxon>
        <taxon>Nocardioidaceae</taxon>
        <taxon>Nocardioides</taxon>
    </lineage>
</organism>
<dbReference type="RefSeq" id="WP_091111902.1">
    <property type="nucleotide sequence ID" value="NZ_BKAF01000006.1"/>
</dbReference>
<dbReference type="OrthoDB" id="3217020at2"/>
<keyword evidence="1" id="KW-1133">Transmembrane helix</keyword>
<sequence>MSSTAETSSYSERLGVPLRWWVQGTMLVASLWLALVVALPGLLSSVITAVAMLLLSAAMISFGSAQISVRDGVLRAGRASIEARHLGVAVALDAEATRRTAGRDADVRAFLLLRPYLKRSVKISLHDAADPTPYWLLSTRHPERLAAAVGELTRTSPRRRDTTPG</sequence>